<dbReference type="Pfam" id="PF22982">
    <property type="entry name" value="WHD_HRQ1"/>
    <property type="match status" value="1"/>
</dbReference>
<dbReference type="InterPro" id="IPR018973">
    <property type="entry name" value="MZB"/>
</dbReference>
<dbReference type="eggNOG" id="arCOG00555">
    <property type="taxonomic scope" value="Archaea"/>
</dbReference>
<dbReference type="PROSITE" id="PS51192">
    <property type="entry name" value="HELICASE_ATP_BIND_1"/>
    <property type="match status" value="1"/>
</dbReference>
<dbReference type="InterPro" id="IPR001650">
    <property type="entry name" value="Helicase_C-like"/>
</dbReference>
<dbReference type="RefSeq" id="WP_011833046.1">
    <property type="nucleotide sequence ID" value="NC_008942.1"/>
</dbReference>
<dbReference type="HOGENOM" id="CLU_000809_3_2_2"/>
<dbReference type="KEGG" id="mla:Mlab_0673"/>
<feature type="domain" description="Helicase ATP-binding" evidence="3">
    <location>
        <begin position="51"/>
        <end position="230"/>
    </location>
</feature>
<organism evidence="5 6">
    <name type="scientific">Methanocorpusculum labreanum (strain ATCC 43576 / DSM 4855 / Z)</name>
    <dbReference type="NCBI Taxonomy" id="410358"/>
    <lineage>
        <taxon>Archaea</taxon>
        <taxon>Methanobacteriati</taxon>
        <taxon>Methanobacteriota</taxon>
        <taxon>Stenosarchaea group</taxon>
        <taxon>Methanomicrobia</taxon>
        <taxon>Methanomicrobiales</taxon>
        <taxon>Methanocorpusculaceae</taxon>
        <taxon>Methanocorpusculum</taxon>
    </lineage>
</organism>
<dbReference type="Pfam" id="PF00270">
    <property type="entry name" value="DEAD"/>
    <property type="match status" value="1"/>
</dbReference>
<dbReference type="GO" id="GO:0005524">
    <property type="term" value="F:ATP binding"/>
    <property type="evidence" value="ECO:0007669"/>
    <property type="project" value="UniProtKB-KW"/>
</dbReference>
<accession>A2SR89</accession>
<sequence length="738" mass="82150">MDEDNKDNMYIKCEEAKMPKFQNPHSPVSEKLGCYLAEKNIQLYTHQADTFDHVFEGKNVIITTPTASGKTLAYALPVFEGLIANPEATALFIYPTKALTRDQLLFLKSLDTDLRARTKPAIYDGDTRQELRSKIRSSSRIILTNMYELHHILAWRAKWGDFWANLSYVVVDEAHRYRGIFGSNTALLLRRLRRVCNYYDTDPRFLLSTATLGNAGTFAETLTGLPFVEVDNDGSPRAKRTFRIYSPQNKNSISAAAELVTSQMNAGMQTLCFTRSRKAAEITAIRCREELPAGKIASYRGGYRPSERREIESALKTGNMSGVISTNALEVGIDVGGLDSVVISGFPGSMISVLQQAGRAGRNQKDAVITFIADQNPIDQYYARNPEAFFNAPQEEVILGIHNPYLLSAHLLCAAAELPYRIERDQEYFGEAASDIIDSLKDAHLLASTSKGYVYCGGDNPVQNTPFFGMDAESWTVRYENTTLETMDENQAYREAYFGAVIFHQGERYRVETIDAELRIIRVVKTYDIYSTRPIISTEISITSREKTRRHNDLIVNYGEVLVSSQLRGYSVIEYDQIVTTCELDVAPRQFTTKACWITIDEECGIDAEAFPGSLHGVEHALIAAMPHYVLCDRSDIGGVATPFHSDTLAPTIFMYDGVKGGIGLTEKAADLFPDILTFAHELVTGCPCMDGCPSCIHSPKCGNNNQPLNKAGTAELLKYLEVESKKPLSINNPDVNS</sequence>
<gene>
    <name evidence="5" type="ordered locus">Mlab_0673</name>
</gene>
<dbReference type="PANTHER" id="PTHR47957">
    <property type="entry name" value="ATP-DEPENDENT HELICASE HRQ1"/>
    <property type="match status" value="1"/>
</dbReference>
<dbReference type="STRING" id="410358.Mlab_0673"/>
<dbReference type="CDD" id="cd18797">
    <property type="entry name" value="SF2_C_Hrq"/>
    <property type="match status" value="1"/>
</dbReference>
<dbReference type="EMBL" id="CP000559">
    <property type="protein sequence ID" value="ABN06845.1"/>
    <property type="molecule type" value="Genomic_DNA"/>
</dbReference>
<keyword evidence="2" id="KW-0067">ATP-binding</keyword>
<dbReference type="SUPFAM" id="SSF52540">
    <property type="entry name" value="P-loop containing nucleoside triphosphate hydrolases"/>
    <property type="match status" value="1"/>
</dbReference>
<dbReference type="OrthoDB" id="36796at2157"/>
<dbReference type="AlphaFoldDB" id="A2SR89"/>
<keyword evidence="5" id="KW-0347">Helicase</keyword>
<dbReference type="Gene3D" id="3.40.50.300">
    <property type="entry name" value="P-loop containing nucleotide triphosphate hydrolases"/>
    <property type="match status" value="2"/>
</dbReference>
<keyword evidence="5" id="KW-0378">Hydrolase</keyword>
<keyword evidence="6" id="KW-1185">Reference proteome</keyword>
<dbReference type="InterPro" id="IPR027417">
    <property type="entry name" value="P-loop_NTPase"/>
</dbReference>
<proteinExistence type="predicted"/>
<dbReference type="CDD" id="cd17923">
    <property type="entry name" value="DEXHc_Hrq1-like"/>
    <property type="match status" value="1"/>
</dbReference>
<dbReference type="InterPro" id="IPR055227">
    <property type="entry name" value="HRQ1_WHD"/>
</dbReference>
<evidence type="ECO:0000259" key="3">
    <source>
        <dbReference type="PROSITE" id="PS51192"/>
    </source>
</evidence>
<dbReference type="InterPro" id="IPR011545">
    <property type="entry name" value="DEAD/DEAH_box_helicase_dom"/>
</dbReference>
<dbReference type="SMART" id="SM00490">
    <property type="entry name" value="HELICc"/>
    <property type="match status" value="1"/>
</dbReference>
<evidence type="ECO:0000259" key="4">
    <source>
        <dbReference type="PROSITE" id="PS51194"/>
    </source>
</evidence>
<keyword evidence="1" id="KW-0547">Nucleotide-binding</keyword>
<dbReference type="Pfam" id="PF09369">
    <property type="entry name" value="MZB"/>
    <property type="match status" value="1"/>
</dbReference>
<dbReference type="GO" id="GO:0043138">
    <property type="term" value="F:3'-5' DNA helicase activity"/>
    <property type="evidence" value="ECO:0007669"/>
    <property type="project" value="TreeGrafter"/>
</dbReference>
<evidence type="ECO:0000256" key="2">
    <source>
        <dbReference type="ARBA" id="ARBA00022840"/>
    </source>
</evidence>
<dbReference type="GeneID" id="4795650"/>
<dbReference type="GO" id="GO:0006289">
    <property type="term" value="P:nucleotide-excision repair"/>
    <property type="evidence" value="ECO:0007669"/>
    <property type="project" value="TreeGrafter"/>
</dbReference>
<dbReference type="PANTHER" id="PTHR47957:SF3">
    <property type="entry name" value="ATP-DEPENDENT HELICASE HRQ1"/>
    <property type="match status" value="1"/>
</dbReference>
<name>A2SR89_METLZ</name>
<dbReference type="InterPro" id="IPR014001">
    <property type="entry name" value="Helicase_ATP-bd"/>
</dbReference>
<dbReference type="PROSITE" id="PS51194">
    <property type="entry name" value="HELICASE_CTER"/>
    <property type="match status" value="1"/>
</dbReference>
<dbReference type="Proteomes" id="UP000000365">
    <property type="component" value="Chromosome"/>
</dbReference>
<evidence type="ECO:0000256" key="1">
    <source>
        <dbReference type="ARBA" id="ARBA00022741"/>
    </source>
</evidence>
<protein>
    <submittedName>
        <fullName evidence="5">DEAD/DEAH box helicase domain protein</fullName>
    </submittedName>
</protein>
<dbReference type="Pfam" id="PF00271">
    <property type="entry name" value="Helicase_C"/>
    <property type="match status" value="1"/>
</dbReference>
<feature type="domain" description="Helicase C-terminal" evidence="4">
    <location>
        <begin position="252"/>
        <end position="405"/>
    </location>
</feature>
<dbReference type="GO" id="GO:0003676">
    <property type="term" value="F:nucleic acid binding"/>
    <property type="evidence" value="ECO:0007669"/>
    <property type="project" value="InterPro"/>
</dbReference>
<dbReference type="SMART" id="SM00487">
    <property type="entry name" value="DEXDc"/>
    <property type="match status" value="1"/>
</dbReference>
<evidence type="ECO:0000313" key="6">
    <source>
        <dbReference type="Proteomes" id="UP000000365"/>
    </source>
</evidence>
<dbReference type="GO" id="GO:0036297">
    <property type="term" value="P:interstrand cross-link repair"/>
    <property type="evidence" value="ECO:0007669"/>
    <property type="project" value="TreeGrafter"/>
</dbReference>
<evidence type="ECO:0000313" key="5">
    <source>
        <dbReference type="EMBL" id="ABN06845.1"/>
    </source>
</evidence>
<reference evidence="5 6" key="1">
    <citation type="journal article" date="2009" name="Stand. Genomic Sci.">
        <title>Complete genome sequence of Methanocorpusculum labreanum type strain Z.</title>
        <authorList>
            <person name="Anderson I.J."/>
            <person name="Sieprawska-Lupa M."/>
            <person name="Goltsman E."/>
            <person name="Lapidus A."/>
            <person name="Copeland A."/>
            <person name="Glavina Del Rio T."/>
            <person name="Tice H."/>
            <person name="Dalin E."/>
            <person name="Barry K."/>
            <person name="Pitluck S."/>
            <person name="Hauser L."/>
            <person name="Land M."/>
            <person name="Lucas S."/>
            <person name="Richardson P."/>
            <person name="Whitman W.B."/>
            <person name="Kyrpides N.C."/>
        </authorList>
    </citation>
    <scope>NUCLEOTIDE SEQUENCE [LARGE SCALE GENOMIC DNA]</scope>
    <source>
        <strain evidence="6">ATCC 43576 / DSM 4855 / Z</strain>
    </source>
</reference>